<feature type="domain" description="TGS" evidence="7">
    <location>
        <begin position="423"/>
        <end position="484"/>
    </location>
</feature>
<dbReference type="GO" id="GO:0042594">
    <property type="term" value="P:response to starvation"/>
    <property type="evidence" value="ECO:0007669"/>
    <property type="project" value="TreeGrafter"/>
</dbReference>
<dbReference type="GO" id="GO:0008728">
    <property type="term" value="F:GTP diphosphokinase activity"/>
    <property type="evidence" value="ECO:0007669"/>
    <property type="project" value="TreeGrafter"/>
</dbReference>
<dbReference type="SMART" id="SM00954">
    <property type="entry name" value="RelA_SpoT"/>
    <property type="match status" value="1"/>
</dbReference>
<dbReference type="RefSeq" id="WP_112992502.1">
    <property type="nucleotide sequence ID" value="NZ_PTLZ01000003.1"/>
</dbReference>
<dbReference type="InterPro" id="IPR043519">
    <property type="entry name" value="NT_sf"/>
</dbReference>
<evidence type="ECO:0000313" key="8">
    <source>
        <dbReference type="EMBL" id="TDN88343.1"/>
    </source>
</evidence>
<dbReference type="Gene3D" id="1.10.3210.10">
    <property type="entry name" value="Hypothetical protein af1432"/>
    <property type="match status" value="1"/>
</dbReference>
<dbReference type="FunFam" id="3.30.460.10:FF:000001">
    <property type="entry name" value="GTP pyrophosphokinase RelA"/>
    <property type="match status" value="1"/>
</dbReference>
<dbReference type="Pfam" id="PF13291">
    <property type="entry name" value="ACT_4"/>
    <property type="match status" value="1"/>
</dbReference>
<dbReference type="PANTHER" id="PTHR21262">
    <property type="entry name" value="GUANOSINE-3',5'-BIS DIPHOSPHATE 3'-PYROPHOSPHOHYDROLASE"/>
    <property type="match status" value="1"/>
</dbReference>
<dbReference type="SUPFAM" id="SSF81271">
    <property type="entry name" value="TGS-like"/>
    <property type="match status" value="1"/>
</dbReference>
<feature type="domain" description="ACT" evidence="6">
    <location>
        <begin position="690"/>
        <end position="761"/>
    </location>
</feature>
<dbReference type="PANTHER" id="PTHR21262:SF31">
    <property type="entry name" value="GTP PYROPHOSPHOKINASE"/>
    <property type="match status" value="1"/>
</dbReference>
<dbReference type="Pfam" id="PF02824">
    <property type="entry name" value="TGS"/>
    <property type="match status" value="1"/>
</dbReference>
<evidence type="ECO:0000256" key="5">
    <source>
        <dbReference type="RuleBase" id="RU003847"/>
    </source>
</evidence>
<evidence type="ECO:0000256" key="1">
    <source>
        <dbReference type="ARBA" id="ARBA00019852"/>
    </source>
</evidence>
<dbReference type="Pfam" id="PF19296">
    <property type="entry name" value="RelA_AH_RIS"/>
    <property type="match status" value="1"/>
</dbReference>
<comment type="function">
    <text evidence="5">In eubacteria ppGpp (guanosine 3'-diphosphate 5'-diphosphate) is a mediator of the stringent response that coordinates a variety of cellular activities in response to changes in nutritional abundance.</text>
</comment>
<dbReference type="InterPro" id="IPR012675">
    <property type="entry name" value="Beta-grasp_dom_sf"/>
</dbReference>
<dbReference type="Pfam" id="PF13328">
    <property type="entry name" value="HD_4"/>
    <property type="match status" value="1"/>
</dbReference>
<dbReference type="OrthoDB" id="9805041at2"/>
<dbReference type="CDD" id="cd05399">
    <property type="entry name" value="NT_Rel-Spo_like"/>
    <property type="match status" value="1"/>
</dbReference>
<dbReference type="GO" id="GO:0016301">
    <property type="term" value="F:kinase activity"/>
    <property type="evidence" value="ECO:0007669"/>
    <property type="project" value="UniProtKB-KW"/>
</dbReference>
<dbReference type="InterPro" id="IPR007685">
    <property type="entry name" value="RelA_SpoT"/>
</dbReference>
<keyword evidence="8" id="KW-0808">Transferase</keyword>
<evidence type="ECO:0000313" key="9">
    <source>
        <dbReference type="Proteomes" id="UP000294737"/>
    </source>
</evidence>
<dbReference type="InterPro" id="IPR004095">
    <property type="entry name" value="TGS"/>
</dbReference>
<dbReference type="Gene3D" id="3.10.20.30">
    <property type="match status" value="1"/>
</dbReference>
<comment type="similarity">
    <text evidence="5">Belongs to the relA/spoT family.</text>
</comment>
<dbReference type="InterPro" id="IPR012676">
    <property type="entry name" value="TGS-like"/>
</dbReference>
<dbReference type="InterPro" id="IPR045865">
    <property type="entry name" value="ACT-like_dom_sf"/>
</dbReference>
<dbReference type="AlphaFoldDB" id="A0A4R6G1V2"/>
<dbReference type="InterPro" id="IPR045600">
    <property type="entry name" value="RelA/SpoT_AH_RIS"/>
</dbReference>
<dbReference type="InterPro" id="IPR002912">
    <property type="entry name" value="ACT_dom"/>
</dbReference>
<dbReference type="NCBIfam" id="TIGR00691">
    <property type="entry name" value="spoT_relA"/>
    <property type="match status" value="1"/>
</dbReference>
<dbReference type="CDD" id="cd01668">
    <property type="entry name" value="TGS_RSH"/>
    <property type="match status" value="1"/>
</dbReference>
<dbReference type="InterPro" id="IPR004811">
    <property type="entry name" value="RelA/Spo_fam"/>
</dbReference>
<protein>
    <recommendedName>
        <fullName evidence="1">GTP pyrophosphokinase</fullName>
    </recommendedName>
    <alternativeName>
        <fullName evidence="3">(p)ppGpp synthase</fullName>
    </alternativeName>
    <alternativeName>
        <fullName evidence="2">ATP:GTP 3'-pyrophosphotransferase</fullName>
    </alternativeName>
    <alternativeName>
        <fullName evidence="4">ppGpp synthase I</fullName>
    </alternativeName>
</protein>
<keyword evidence="8" id="KW-0418">Kinase</keyword>
<keyword evidence="9" id="KW-1185">Reference proteome</keyword>
<comment type="caution">
    <text evidence="8">The sequence shown here is derived from an EMBL/GenBank/DDBJ whole genome shotgun (WGS) entry which is preliminary data.</text>
</comment>
<evidence type="ECO:0000256" key="4">
    <source>
        <dbReference type="ARBA" id="ARBA00033308"/>
    </source>
</evidence>
<dbReference type="PROSITE" id="PS51880">
    <property type="entry name" value="TGS"/>
    <property type="match status" value="1"/>
</dbReference>
<evidence type="ECO:0000259" key="6">
    <source>
        <dbReference type="PROSITE" id="PS51671"/>
    </source>
</evidence>
<dbReference type="EMBL" id="SNWF01000007">
    <property type="protein sequence ID" value="TDN88343.1"/>
    <property type="molecule type" value="Genomic_DNA"/>
</dbReference>
<organism evidence="8 9">
    <name type="scientific">Herminiimonas fonticola</name>
    <dbReference type="NCBI Taxonomy" id="303380"/>
    <lineage>
        <taxon>Bacteria</taxon>
        <taxon>Pseudomonadati</taxon>
        <taxon>Pseudomonadota</taxon>
        <taxon>Betaproteobacteria</taxon>
        <taxon>Burkholderiales</taxon>
        <taxon>Oxalobacteraceae</taxon>
        <taxon>Herminiimonas</taxon>
    </lineage>
</organism>
<dbReference type="Gene3D" id="3.30.70.260">
    <property type="match status" value="1"/>
</dbReference>
<dbReference type="CDD" id="cd04876">
    <property type="entry name" value="ACT_RelA-SpoT"/>
    <property type="match status" value="1"/>
</dbReference>
<dbReference type="GO" id="GO:0008893">
    <property type="term" value="F:guanosine-3',5'-bis(diphosphate) 3'-diphosphatase activity"/>
    <property type="evidence" value="ECO:0007669"/>
    <property type="project" value="TreeGrafter"/>
</dbReference>
<proteinExistence type="inferred from homology"/>
<gene>
    <name evidence="8" type="ORF">EV677_2837</name>
</gene>
<dbReference type="Pfam" id="PF04607">
    <property type="entry name" value="RelA_SpoT"/>
    <property type="match status" value="1"/>
</dbReference>
<dbReference type="SUPFAM" id="SSF109604">
    <property type="entry name" value="HD-domain/PDEase-like"/>
    <property type="match status" value="1"/>
</dbReference>
<evidence type="ECO:0000256" key="2">
    <source>
        <dbReference type="ARBA" id="ARBA00029754"/>
    </source>
</evidence>
<sequence>MVSVASSQSDTQELLRSGLTEHDSARVMDALAFVKPFYTGKTVSAGQDAFESEQDAFEFAQGVATVLSQLETDADTRIAALLFELATINPAAADKIQELFGKEVDDLVAGVRQLMRLHEVTFVQHEAARGKNAAQEAASQLEVVRKMLLAMATDMRVVLVRLGTRVTTLRYFADNKLQNERSKQYARETFDLYAPLANRLGVWQLKWELEDLSFRFLQPEAYKRIASLLEEKRVEREAFVENSIKRLQSEMAAAGIKAEVFGRPKHIFSIWSKLRGKEIEFSDLYDVRAFRVIVDDVKTCYTVLGIVHNIWTPIPSEFDDYISRPKANGYQSLHTIVIAEDGRPLEVQVRTNDMHDFAEYGVAAHWRYKEAGGSNFSGQKYDEKIAWLRQLLAWKSEVVDTVVGQEDVHRDWVEKLKSATLDDRIYVLTPQARVIELPNGATPIDFAYHLHSDVGHRCRGARVDGTLVPLNTVLKNGQTVDIITAKGVSTVTGTVGPSRDWLAPGYAASSRTRAKVRAWFNAIDQQETLSTGRGLIEKTLQREGKTAVNLEELAHKLGFTKLDDLFLAVGKDEFSLRTVEQALHADEASAAKQAELEDVVIPRKSRASSVVQGAKSGVLVVGTDGLMTQLAKCCKPAPPDPIVGFVTRGKGVSIHRAGCRNFSEMRRKAPERVIQTAWGGPESSTVYPVDIFVLAGDRQGLLRDISDIFLREKINVIGVSTQSVKGQARMAFTAEIGSTAQLQKALTVIREVNGVLEAKRH</sequence>
<dbReference type="Proteomes" id="UP000294737">
    <property type="component" value="Unassembled WGS sequence"/>
</dbReference>
<dbReference type="PROSITE" id="PS51671">
    <property type="entry name" value="ACT"/>
    <property type="match status" value="1"/>
</dbReference>
<dbReference type="InterPro" id="IPR033655">
    <property type="entry name" value="TGS_RelA/SpoT"/>
</dbReference>
<dbReference type="GO" id="GO:0015969">
    <property type="term" value="P:guanosine tetraphosphate metabolic process"/>
    <property type="evidence" value="ECO:0007669"/>
    <property type="project" value="InterPro"/>
</dbReference>
<dbReference type="FunFam" id="3.10.20.30:FF:000002">
    <property type="entry name" value="GTP pyrophosphokinase (RelA/SpoT)"/>
    <property type="match status" value="1"/>
</dbReference>
<evidence type="ECO:0000259" key="7">
    <source>
        <dbReference type="PROSITE" id="PS51880"/>
    </source>
</evidence>
<dbReference type="Gene3D" id="3.30.460.10">
    <property type="entry name" value="Beta Polymerase, domain 2"/>
    <property type="match status" value="1"/>
</dbReference>
<reference evidence="8 9" key="1">
    <citation type="submission" date="2019-03" db="EMBL/GenBank/DDBJ databases">
        <title>Genomic Encyclopedia of Type Strains, Phase IV (KMG-IV): sequencing the most valuable type-strain genomes for metagenomic binning, comparative biology and taxonomic classification.</title>
        <authorList>
            <person name="Goeker M."/>
        </authorList>
    </citation>
    <scope>NUCLEOTIDE SEQUENCE [LARGE SCALE GENOMIC DNA]</scope>
    <source>
        <strain evidence="8 9">DSM 18555</strain>
    </source>
</reference>
<dbReference type="SUPFAM" id="SSF55021">
    <property type="entry name" value="ACT-like"/>
    <property type="match status" value="1"/>
</dbReference>
<dbReference type="GO" id="GO:0005886">
    <property type="term" value="C:plasma membrane"/>
    <property type="evidence" value="ECO:0007669"/>
    <property type="project" value="TreeGrafter"/>
</dbReference>
<evidence type="ECO:0000256" key="3">
    <source>
        <dbReference type="ARBA" id="ARBA00032407"/>
    </source>
</evidence>
<name>A0A4R6G1V2_9BURK</name>
<dbReference type="SUPFAM" id="SSF81301">
    <property type="entry name" value="Nucleotidyltransferase"/>
    <property type="match status" value="1"/>
</dbReference>
<accession>A0A4R6G1V2</accession>
<dbReference type="GO" id="GO:0015949">
    <property type="term" value="P:nucleobase-containing small molecule interconversion"/>
    <property type="evidence" value="ECO:0007669"/>
    <property type="project" value="UniProtKB-ARBA"/>
</dbReference>